<keyword evidence="6 7" id="KW-0413">Isomerase</keyword>
<dbReference type="PANTHER" id="PTHR31637">
    <property type="entry name" value="2,3-BISPHOSPHOGLYCERATE-INDEPENDENT PHOSPHOGLYCERATE MUTASE"/>
    <property type="match status" value="1"/>
</dbReference>
<proteinExistence type="inferred from homology"/>
<evidence type="ECO:0000259" key="12">
    <source>
        <dbReference type="Pfam" id="PF06415"/>
    </source>
</evidence>
<feature type="binding site" evidence="7 10">
    <location>
        <position position="15"/>
    </location>
    <ligand>
        <name>Mn(2+)</name>
        <dbReference type="ChEBI" id="CHEBI:29035"/>
        <label>2</label>
    </ligand>
</feature>
<dbReference type="PIRSF" id="PIRSF001492">
    <property type="entry name" value="IPGAM"/>
    <property type="match status" value="1"/>
</dbReference>
<organism evidence="13">
    <name type="scientific">Pyropia fucicola</name>
    <dbReference type="NCBI Taxonomy" id="144551"/>
    <lineage>
        <taxon>Eukaryota</taxon>
        <taxon>Rhodophyta</taxon>
        <taxon>Bangiophyceae</taxon>
        <taxon>Bangiales</taxon>
        <taxon>Bangiaceae</taxon>
        <taxon>Pyropia</taxon>
    </lineage>
</organism>
<evidence type="ECO:0000256" key="10">
    <source>
        <dbReference type="PIRSR" id="PIRSR001492-3"/>
    </source>
</evidence>
<evidence type="ECO:0000256" key="8">
    <source>
        <dbReference type="PIRSR" id="PIRSR001492-1"/>
    </source>
</evidence>
<geneLocation type="plastid" evidence="13"/>
<feature type="domain" description="Metalloenzyme" evidence="11">
    <location>
        <begin position="8"/>
        <end position="507"/>
    </location>
</feature>
<dbReference type="GO" id="GO:0005829">
    <property type="term" value="C:cytosol"/>
    <property type="evidence" value="ECO:0007669"/>
    <property type="project" value="TreeGrafter"/>
</dbReference>
<comment type="pathway">
    <text evidence="1 7">Carbohydrate degradation; glycolysis; pyruvate from D-glyceraldehyde 3-phosphate: step 3/5.</text>
</comment>
<feature type="binding site" evidence="7 10">
    <location>
        <position position="401"/>
    </location>
    <ligand>
        <name>Mn(2+)</name>
        <dbReference type="ChEBI" id="CHEBI:29035"/>
        <label>1</label>
    </ligand>
</feature>
<dbReference type="Pfam" id="PF06415">
    <property type="entry name" value="iPGM_N"/>
    <property type="match status" value="1"/>
</dbReference>
<feature type="binding site" evidence="7 9">
    <location>
        <begin position="156"/>
        <end position="157"/>
    </location>
    <ligand>
        <name>substrate</name>
    </ligand>
</feature>
<dbReference type="UniPathway" id="UPA00109">
    <property type="reaction ID" value="UER00186"/>
</dbReference>
<dbReference type="InterPro" id="IPR006124">
    <property type="entry name" value="Metalloenzyme"/>
</dbReference>
<dbReference type="SUPFAM" id="SSF53649">
    <property type="entry name" value="Alkaline phosphatase-like"/>
    <property type="match status" value="1"/>
</dbReference>
<comment type="similarity">
    <text evidence="2 7">Belongs to the BPG-independent phosphoglycerate mutase family.</text>
</comment>
<evidence type="ECO:0000256" key="5">
    <source>
        <dbReference type="ARBA" id="ARBA00023211"/>
    </source>
</evidence>
<feature type="binding site" evidence="7 9">
    <location>
        <position position="334"/>
    </location>
    <ligand>
        <name>substrate</name>
    </ligand>
</feature>
<dbReference type="GO" id="GO:0006007">
    <property type="term" value="P:glucose catabolic process"/>
    <property type="evidence" value="ECO:0007669"/>
    <property type="project" value="InterPro"/>
</dbReference>
<comment type="catalytic activity">
    <reaction evidence="7">
        <text>(2R)-2-phosphoglycerate = (2R)-3-phosphoglycerate</text>
        <dbReference type="Rhea" id="RHEA:15901"/>
        <dbReference type="ChEBI" id="CHEBI:58272"/>
        <dbReference type="ChEBI" id="CHEBI:58289"/>
        <dbReference type="EC" id="5.4.2.12"/>
    </reaction>
</comment>
<gene>
    <name evidence="13" type="primary">pgmA</name>
    <name evidence="7" type="synonym">gpmI</name>
</gene>
<dbReference type="NCBIfam" id="TIGR01307">
    <property type="entry name" value="pgm_bpd_ind"/>
    <property type="match status" value="1"/>
</dbReference>
<feature type="binding site" evidence="7 10">
    <location>
        <position position="65"/>
    </location>
    <ligand>
        <name>Mn(2+)</name>
        <dbReference type="ChEBI" id="CHEBI:29035"/>
        <label>2</label>
    </ligand>
</feature>
<dbReference type="Pfam" id="PF01676">
    <property type="entry name" value="Metalloenzyme"/>
    <property type="match status" value="1"/>
</dbReference>
<feature type="binding site" evidence="7 9">
    <location>
        <position position="126"/>
    </location>
    <ligand>
        <name>substrate</name>
    </ligand>
</feature>
<evidence type="ECO:0000256" key="6">
    <source>
        <dbReference type="ARBA" id="ARBA00023235"/>
    </source>
</evidence>
<sequence length="534" mass="59101">MKKKIVHPIVLAILDGWGHTNIQQGNAIKIANTPTIDSLIHAYPSTLLAASGQEVGLPKGQMGNSEVGHTTIGGGRVIQQELVKIGNSIVDKSFFNNLELNEACEHANHNKTSLHLIGLCSNGGVHSHIDHLLALIDLADSKQVTNLYLHLITDGRDTSSNSAKYFIKIVADHIKHKQFATISTISGRYYAMDRDFRWSRTQAAYNILTSSNSTKLNASVNYDDLIDHYYNKGISDEFLPPSRINLGSIKDNDAIVFFNFRPDRMRQIVQAFVQKPFNCFATKPLDNLRVVTFTNYDTSLNTTIAFHPHILNNFLGEVLCKYGLKQFRVSETEKYAHVTYFFNGGAEEPFPGEDRELVSSPDVTTYDFSPDMSAELVTQKSISAIKKAIYSCIVINYANADMLGHTGKLKETIQSIETVDRCMTELLDAVSKINGTLIITADHGNAECMFTDEGNPCTSHTTNLVPLILIEGEQEAISGHGGQVKLRNNGSLADIAPTILDILHLKKPPEMTGKSLIINSRYETRNMGKTSLEL</sequence>
<dbReference type="CDD" id="cd16010">
    <property type="entry name" value="iPGM"/>
    <property type="match status" value="1"/>
</dbReference>
<keyword evidence="4 7" id="KW-0324">Glycolysis</keyword>
<dbReference type="InterPro" id="IPR036646">
    <property type="entry name" value="PGAM_B_sf"/>
</dbReference>
<evidence type="ECO:0000256" key="9">
    <source>
        <dbReference type="PIRSR" id="PIRSR001492-2"/>
    </source>
</evidence>
<feature type="domain" description="BPG-independent PGAM N-terminal" evidence="12">
    <location>
        <begin position="85"/>
        <end position="297"/>
    </location>
</feature>
<dbReference type="InterPro" id="IPR011258">
    <property type="entry name" value="BPG-indep_PGM_N"/>
</dbReference>
<dbReference type="EMBL" id="KJ776837">
    <property type="protein sequence ID" value="AIA21609.1"/>
    <property type="molecule type" value="Genomic_DNA"/>
</dbReference>
<dbReference type="EC" id="5.4.2.12" evidence="7"/>
<name>A0A059XM92_9RHOD</name>
<dbReference type="FunFam" id="3.40.1450.10:FF:000002">
    <property type="entry name" value="2,3-bisphosphoglycerate-independent phosphoglycerate mutase"/>
    <property type="match status" value="1"/>
</dbReference>
<feature type="binding site" evidence="7 10">
    <location>
        <position position="442"/>
    </location>
    <ligand>
        <name>Mn(2+)</name>
        <dbReference type="ChEBI" id="CHEBI:29035"/>
        <label>2</label>
    </ligand>
</feature>
<dbReference type="InterPro" id="IPR017850">
    <property type="entry name" value="Alkaline_phosphatase_core_sf"/>
</dbReference>
<dbReference type="GO" id="GO:0004619">
    <property type="term" value="F:phosphoglycerate mutase activity"/>
    <property type="evidence" value="ECO:0007669"/>
    <property type="project" value="UniProtKB-UniRule"/>
</dbReference>
<protein>
    <recommendedName>
        <fullName evidence="7">2,3-bisphosphoglycerate-independent phosphoglycerate mutase</fullName>
        <shortName evidence="7">BPG-independent PGAM</shortName>
        <shortName evidence="7">Phosphoglyceromutase</shortName>
        <shortName evidence="7">iPGM</shortName>
        <ecNumber evidence="7">5.4.2.12</ecNumber>
    </recommendedName>
</protein>
<feature type="active site" description="Phosphoserine intermediate" evidence="7 8">
    <location>
        <position position="65"/>
    </location>
</feature>
<dbReference type="GO" id="GO:0030145">
    <property type="term" value="F:manganese ion binding"/>
    <property type="evidence" value="ECO:0007669"/>
    <property type="project" value="UniProtKB-UniRule"/>
</dbReference>
<feature type="binding site" evidence="7 9">
    <location>
        <position position="194"/>
    </location>
    <ligand>
        <name>substrate</name>
    </ligand>
</feature>
<keyword evidence="5 7" id="KW-0464">Manganese</keyword>
<evidence type="ECO:0000259" key="11">
    <source>
        <dbReference type="Pfam" id="PF01676"/>
    </source>
</evidence>
<evidence type="ECO:0000256" key="3">
    <source>
        <dbReference type="ARBA" id="ARBA00022723"/>
    </source>
</evidence>
<dbReference type="SUPFAM" id="SSF64158">
    <property type="entry name" value="2,3-Bisphosphoglycerate-independent phosphoglycerate mutase, substrate-binding domain"/>
    <property type="match status" value="1"/>
</dbReference>
<keyword evidence="3 7" id="KW-0479">Metal-binding</keyword>
<comment type="cofactor">
    <cofactor evidence="7">
        <name>Mn(2+)</name>
        <dbReference type="ChEBI" id="CHEBI:29035"/>
    </cofactor>
    <text evidence="7">Binds 2 manganese ions per subunit.</text>
</comment>
<evidence type="ECO:0000256" key="2">
    <source>
        <dbReference type="ARBA" id="ARBA00008819"/>
    </source>
</evidence>
<feature type="binding site" evidence="7 9">
    <location>
        <position position="188"/>
    </location>
    <ligand>
        <name>substrate</name>
    </ligand>
</feature>
<dbReference type="InterPro" id="IPR005995">
    <property type="entry name" value="Pgm_bpd_ind"/>
</dbReference>
<dbReference type="AlphaFoldDB" id="A0A059XM92"/>
<dbReference type="Gene3D" id="3.40.1450.10">
    <property type="entry name" value="BPG-independent phosphoglycerate mutase, domain B"/>
    <property type="match status" value="1"/>
</dbReference>
<evidence type="ECO:0000256" key="7">
    <source>
        <dbReference type="HAMAP-Rule" id="MF_01038"/>
    </source>
</evidence>
<feature type="binding site" evidence="7 10">
    <location>
        <position position="443"/>
    </location>
    <ligand>
        <name>Mn(2+)</name>
        <dbReference type="ChEBI" id="CHEBI:29035"/>
        <label>2</label>
    </ligand>
</feature>
<dbReference type="Gene3D" id="3.40.720.10">
    <property type="entry name" value="Alkaline Phosphatase, subunit A"/>
    <property type="match status" value="1"/>
</dbReference>
<dbReference type="PANTHER" id="PTHR31637:SF0">
    <property type="entry name" value="2,3-BISPHOSPHOGLYCERATE-INDEPENDENT PHOSPHOGLYCERATE MUTASE"/>
    <property type="match status" value="1"/>
</dbReference>
<evidence type="ECO:0000256" key="4">
    <source>
        <dbReference type="ARBA" id="ARBA00023152"/>
    </source>
</evidence>
<evidence type="ECO:0000313" key="13">
    <source>
        <dbReference type="EMBL" id="AIA21609.1"/>
    </source>
</evidence>
<feature type="binding site" evidence="7 10">
    <location>
        <position position="405"/>
    </location>
    <ligand>
        <name>Mn(2+)</name>
        <dbReference type="ChEBI" id="CHEBI:29035"/>
        <label>1</label>
    </ligand>
</feature>
<keyword evidence="13" id="KW-0934">Plastid</keyword>
<feature type="binding site" evidence="7 10">
    <location>
        <position position="460"/>
    </location>
    <ligand>
        <name>Mn(2+)</name>
        <dbReference type="ChEBI" id="CHEBI:29035"/>
        <label>1</label>
    </ligand>
</feature>
<evidence type="ECO:0000256" key="1">
    <source>
        <dbReference type="ARBA" id="ARBA00004798"/>
    </source>
</evidence>
<comment type="function">
    <text evidence="7">Catalyzes the interconversion of 2-phosphoglycerate and 3-phosphoglycerate.</text>
</comment>
<accession>A0A059XM92</accession>
<feature type="binding site" evidence="7 9">
    <location>
        <begin position="261"/>
        <end position="264"/>
    </location>
    <ligand>
        <name>substrate</name>
    </ligand>
</feature>
<dbReference type="HAMAP" id="MF_01038">
    <property type="entry name" value="GpmI"/>
    <property type="match status" value="1"/>
</dbReference>
<reference evidence="13" key="1">
    <citation type="journal article" date="2014" name="Sci. Rep.">
        <title>Minimally destructive sampling of type specimens of Pyropia (Bangiales, Rhodophyta) recovers complete plastid and mitochondrial genomes.</title>
        <authorList>
            <person name="Hughey J.R."/>
            <person name="Gabrielson P.W."/>
            <person name="Rohmer L."/>
            <person name="Tortolani J."/>
            <person name="Silva M."/>
            <person name="Miller K.A."/>
            <person name="Young J.D."/>
            <person name="Martell C."/>
            <person name="Ruediger E."/>
        </authorList>
    </citation>
    <scope>NUCLEOTIDE SEQUENCE</scope>
</reference>
<dbReference type="GO" id="GO:0006096">
    <property type="term" value="P:glycolytic process"/>
    <property type="evidence" value="ECO:0007669"/>
    <property type="project" value="UniProtKB-UniRule"/>
</dbReference>